<dbReference type="OrthoDB" id="8036461at2"/>
<dbReference type="GO" id="GO:0005524">
    <property type="term" value="F:ATP binding"/>
    <property type="evidence" value="ECO:0007669"/>
    <property type="project" value="UniProtKB-KW"/>
</dbReference>
<dbReference type="PROSITE" id="PS00211">
    <property type="entry name" value="ABC_TRANSPORTER_1"/>
    <property type="match status" value="1"/>
</dbReference>
<evidence type="ECO:0000256" key="1">
    <source>
        <dbReference type="ARBA" id="ARBA00022448"/>
    </source>
</evidence>
<dbReference type="EMBL" id="CP011542">
    <property type="protein sequence ID" value="AKK06211.1"/>
    <property type="molecule type" value="Genomic_DNA"/>
</dbReference>
<dbReference type="SUPFAM" id="SSF52540">
    <property type="entry name" value="P-loop containing nucleoside triphosphate hydrolases"/>
    <property type="match status" value="1"/>
</dbReference>
<keyword evidence="6" id="KW-1185">Reference proteome</keyword>
<dbReference type="PROSITE" id="PS50893">
    <property type="entry name" value="ABC_TRANSPORTER_2"/>
    <property type="match status" value="1"/>
</dbReference>
<evidence type="ECO:0000313" key="6">
    <source>
        <dbReference type="Proteomes" id="UP000035199"/>
    </source>
</evidence>
<dbReference type="PANTHER" id="PTHR43776">
    <property type="entry name" value="TRANSPORT ATP-BINDING PROTEIN"/>
    <property type="match status" value="1"/>
</dbReference>
<reference evidence="6" key="2">
    <citation type="submission" date="2015-05" db="EMBL/GenBank/DDBJ databases">
        <title>Complete genome sequence of Corynebacterium mustelae DSM 45274, isolated from various tissues of a male ferret with lethal sepsis.</title>
        <authorList>
            <person name="Ruckert C."/>
            <person name="Albersmeier A."/>
            <person name="Winkler A."/>
            <person name="Tauch A."/>
        </authorList>
    </citation>
    <scope>NUCLEOTIDE SEQUENCE [LARGE SCALE GENOMIC DNA]</scope>
    <source>
        <strain evidence="6">DSM 45274</strain>
    </source>
</reference>
<evidence type="ECO:0000259" key="4">
    <source>
        <dbReference type="PROSITE" id="PS50893"/>
    </source>
</evidence>
<dbReference type="RefSeq" id="WP_047262280.1">
    <property type="nucleotide sequence ID" value="NZ_CP011542.1"/>
</dbReference>
<accession>A0A0G3GYJ1</accession>
<dbReference type="Proteomes" id="UP000035199">
    <property type="component" value="Chromosome"/>
</dbReference>
<keyword evidence="3" id="KW-0067">ATP-binding</keyword>
<dbReference type="Gene3D" id="3.40.50.300">
    <property type="entry name" value="P-loop containing nucleotide triphosphate hydrolases"/>
    <property type="match status" value="1"/>
</dbReference>
<dbReference type="STRING" id="571915.CMUST_09475"/>
<proteinExistence type="predicted"/>
<reference evidence="5 6" key="1">
    <citation type="journal article" date="2015" name="Genome Announc.">
        <title>Complete Genome Sequence of the Type Strain Corynebacterium mustelae DSM 45274, Isolated from Various Tissues of a Male Ferret with Lethal Sepsis.</title>
        <authorList>
            <person name="Ruckert C."/>
            <person name="Eimer J."/>
            <person name="Winkler A."/>
            <person name="Tauch A."/>
        </authorList>
    </citation>
    <scope>NUCLEOTIDE SEQUENCE [LARGE SCALE GENOMIC DNA]</scope>
    <source>
        <strain evidence="5 6">DSM 45274</strain>
    </source>
</reference>
<gene>
    <name evidence="5" type="ORF">CMUST_09475</name>
</gene>
<dbReference type="InterPro" id="IPR003439">
    <property type="entry name" value="ABC_transporter-like_ATP-bd"/>
</dbReference>
<dbReference type="GO" id="GO:0016887">
    <property type="term" value="F:ATP hydrolysis activity"/>
    <property type="evidence" value="ECO:0007669"/>
    <property type="project" value="InterPro"/>
</dbReference>
<dbReference type="InterPro" id="IPR050319">
    <property type="entry name" value="ABC_transp_ATP-bind"/>
</dbReference>
<name>A0A0G3GYJ1_9CORY</name>
<feature type="domain" description="ABC transporter" evidence="4">
    <location>
        <begin position="2"/>
        <end position="218"/>
    </location>
</feature>
<protein>
    <submittedName>
        <fullName evidence="5">ABC-type dipeptide/oligopeptide/nickel transport system, ATPase component</fullName>
    </submittedName>
</protein>
<evidence type="ECO:0000256" key="3">
    <source>
        <dbReference type="ARBA" id="ARBA00022840"/>
    </source>
</evidence>
<dbReference type="InterPro" id="IPR027417">
    <property type="entry name" value="P-loop_NTPase"/>
</dbReference>
<evidence type="ECO:0000256" key="2">
    <source>
        <dbReference type="ARBA" id="ARBA00022741"/>
    </source>
</evidence>
<dbReference type="GO" id="GO:0055085">
    <property type="term" value="P:transmembrane transport"/>
    <property type="evidence" value="ECO:0007669"/>
    <property type="project" value="UniProtKB-ARBA"/>
</dbReference>
<sequence>MIDITNAAVFPYLQPTSLHIAQGEKVALLGASGAGKTTLLRLLCGWLRPDVGTVTAPTIGDFSYIPQDLDGSLNPNLRIVDVVTEPIAIAGGDVASAKHTVPELLKSLALNPEIADKYPYEISGGQRQRVGIARALIGQPKVIYADEALSALDSTAKKLVIDLLKSPDLTTVLVSHDLVAATTLCSRCIIVSDGAIVEDIPATDFWSTTSASPMRRTLIDAHRLLNSETAI</sequence>
<keyword evidence="2" id="KW-0547">Nucleotide-binding</keyword>
<dbReference type="AlphaFoldDB" id="A0A0G3GYJ1"/>
<dbReference type="KEGG" id="cmv:CMUST_09475"/>
<dbReference type="PATRIC" id="fig|571915.4.peg.2006"/>
<dbReference type="Pfam" id="PF00005">
    <property type="entry name" value="ABC_tran"/>
    <property type="match status" value="1"/>
</dbReference>
<evidence type="ECO:0000313" key="5">
    <source>
        <dbReference type="EMBL" id="AKK06211.1"/>
    </source>
</evidence>
<organism evidence="5 6">
    <name type="scientific">Corynebacterium mustelae</name>
    <dbReference type="NCBI Taxonomy" id="571915"/>
    <lineage>
        <taxon>Bacteria</taxon>
        <taxon>Bacillati</taxon>
        <taxon>Actinomycetota</taxon>
        <taxon>Actinomycetes</taxon>
        <taxon>Mycobacteriales</taxon>
        <taxon>Corynebacteriaceae</taxon>
        <taxon>Corynebacterium</taxon>
    </lineage>
</organism>
<dbReference type="InterPro" id="IPR003593">
    <property type="entry name" value="AAA+_ATPase"/>
</dbReference>
<keyword evidence="1" id="KW-0813">Transport</keyword>
<dbReference type="SMART" id="SM00382">
    <property type="entry name" value="AAA"/>
    <property type="match status" value="1"/>
</dbReference>
<dbReference type="InterPro" id="IPR017871">
    <property type="entry name" value="ABC_transporter-like_CS"/>
</dbReference>